<dbReference type="PROSITE" id="PS51257">
    <property type="entry name" value="PROKAR_LIPOPROTEIN"/>
    <property type="match status" value="1"/>
</dbReference>
<name>A0A5M5PND1_BACFG</name>
<dbReference type="EMBL" id="VWEQ01000006">
    <property type="protein sequence ID" value="KAA4753545.1"/>
    <property type="molecule type" value="Genomic_DNA"/>
</dbReference>
<protein>
    <submittedName>
        <fullName evidence="1">6-bladed beta-propeller</fullName>
    </submittedName>
</protein>
<sequence>MLIKYMVRNIIIFLLVLGVMSCSDMKEIKKLTVNNKVSELSDTLLLSRVENLIGFDGDIYFIEQYRGQIVQLDENLEFKRFIGSRGEGPEELCHVAGFSLSGEIVYALDAGCGKMMMFEKMNGNFRGGYQLFGKMPLMPEFRFVVNPESTIDISVTAMEGAFGRIDLLTQQISFWGERSKFDYTDMDRARNGRFLLKQGPNYVCVSDNMANIEIYDCYGKKINDFDYSYLEVVKNRISYLNSMPLKGSNSYGIICEDAYIEGDILYLLLSSNNKGTYRVNTIASFSLIPPINVKDVFQLPGRVYSSLCVSKGYLYAFDMEKTELCQFVLY</sequence>
<organism evidence="1 2">
    <name type="scientific">Bacteroides fragilis</name>
    <dbReference type="NCBI Taxonomy" id="817"/>
    <lineage>
        <taxon>Bacteria</taxon>
        <taxon>Pseudomonadati</taxon>
        <taxon>Bacteroidota</taxon>
        <taxon>Bacteroidia</taxon>
        <taxon>Bacteroidales</taxon>
        <taxon>Bacteroidaceae</taxon>
        <taxon>Bacteroides</taxon>
    </lineage>
</organism>
<gene>
    <name evidence="1" type="ORF">F3B44_09370</name>
</gene>
<dbReference type="Pfam" id="PF17170">
    <property type="entry name" value="DUF5128"/>
    <property type="match status" value="1"/>
</dbReference>
<accession>A0A5M5PND1</accession>
<reference evidence="1 2" key="1">
    <citation type="journal article" date="2019" name="Nat. Med.">
        <title>A library of human gut bacterial isolates paired with longitudinal multiomics data enables mechanistic microbiome research.</title>
        <authorList>
            <person name="Poyet M."/>
            <person name="Groussin M."/>
            <person name="Gibbons S.M."/>
            <person name="Avila-Pacheco J."/>
            <person name="Jiang X."/>
            <person name="Kearney S.M."/>
            <person name="Perrotta A.R."/>
            <person name="Berdy B."/>
            <person name="Zhao S."/>
            <person name="Lieberman T.D."/>
            <person name="Swanson P.K."/>
            <person name="Smith M."/>
            <person name="Roesemann S."/>
            <person name="Alexander J.E."/>
            <person name="Rich S.A."/>
            <person name="Livny J."/>
            <person name="Vlamakis H."/>
            <person name="Clish C."/>
            <person name="Bullock K."/>
            <person name="Deik A."/>
            <person name="Scott J."/>
            <person name="Pierce K.A."/>
            <person name="Xavier R.J."/>
            <person name="Alm E.J."/>
        </authorList>
    </citation>
    <scope>NUCLEOTIDE SEQUENCE [LARGE SCALE GENOMIC DNA]</scope>
    <source>
        <strain evidence="1 2">BIOML-A106</strain>
    </source>
</reference>
<dbReference type="AlphaFoldDB" id="A0A5M5PND1"/>
<comment type="caution">
    <text evidence="1">The sequence shown here is derived from an EMBL/GenBank/DDBJ whole genome shotgun (WGS) entry which is preliminary data.</text>
</comment>
<evidence type="ECO:0000313" key="2">
    <source>
        <dbReference type="Proteomes" id="UP000479773"/>
    </source>
</evidence>
<proteinExistence type="predicted"/>
<evidence type="ECO:0000313" key="1">
    <source>
        <dbReference type="EMBL" id="KAA4753545.1"/>
    </source>
</evidence>
<dbReference type="Proteomes" id="UP000479773">
    <property type="component" value="Unassembled WGS sequence"/>
</dbReference>